<name>A0AAD4SSD0_9MAGN</name>
<dbReference type="GO" id="GO:0005635">
    <property type="term" value="C:nuclear envelope"/>
    <property type="evidence" value="ECO:0007669"/>
    <property type="project" value="TreeGrafter"/>
</dbReference>
<sequence>MAYTVDQDQQWLLNCLTATLDTNHEVRLFAETSLNQASSQPGFGSALSKVAIGSCHWDCVRYPFHWQEDDENFEHPVVQREEKAVIRNLLLPSLDDPHGKVCTAVGMAVASIVQYDWPDLLPALLKLMNDQTNISGVRGALRCLALVAGDLDDTTVPSLIYDKVLRVRALSIVYSCISVLGSMSSVYKTETSELDRGIEVFEPVRSEFPNHGGRIFRYFCCLNLLMELLRGLCGRHLYHLFKYMRYLSFKPHMILTRDYMIQMVKIKVWSNLSSSYLKPLLEVQDSVSNRLGLEVSWFRCSLKIWEQEYMNISSFTHAHFQLLPSSLLRSPQGSVNSSFVLLLRQLVWMCFR</sequence>
<evidence type="ECO:0000313" key="2">
    <source>
        <dbReference type="Proteomes" id="UP001202328"/>
    </source>
</evidence>
<gene>
    <name evidence="1" type="ORF">MKW98_017337</name>
</gene>
<reference evidence="1" key="1">
    <citation type="submission" date="2022-04" db="EMBL/GenBank/DDBJ databases">
        <title>A functionally conserved STORR gene fusion in Papaver species that diverged 16.8 million years ago.</title>
        <authorList>
            <person name="Catania T."/>
        </authorList>
    </citation>
    <scope>NUCLEOTIDE SEQUENCE</scope>
    <source>
        <strain evidence="1">S-188037</strain>
    </source>
</reference>
<comment type="caution">
    <text evidence="1">The sequence shown here is derived from an EMBL/GenBank/DDBJ whole genome shotgun (WGS) entry which is preliminary data.</text>
</comment>
<dbReference type="AlphaFoldDB" id="A0AAD4SSD0"/>
<proteinExistence type="predicted"/>
<dbReference type="GO" id="GO:0005829">
    <property type="term" value="C:cytosol"/>
    <property type="evidence" value="ECO:0007669"/>
    <property type="project" value="TreeGrafter"/>
</dbReference>
<dbReference type="Gene3D" id="1.25.10.10">
    <property type="entry name" value="Leucine-rich Repeat Variant"/>
    <property type="match status" value="1"/>
</dbReference>
<dbReference type="PANTHER" id="PTHR10997:SF9">
    <property type="entry name" value="IMPORTIN-9"/>
    <property type="match status" value="1"/>
</dbReference>
<dbReference type="Proteomes" id="UP001202328">
    <property type="component" value="Unassembled WGS sequence"/>
</dbReference>
<evidence type="ECO:0000313" key="1">
    <source>
        <dbReference type="EMBL" id="KAI3918889.1"/>
    </source>
</evidence>
<dbReference type="SUPFAM" id="SSF48371">
    <property type="entry name" value="ARM repeat"/>
    <property type="match status" value="1"/>
</dbReference>
<keyword evidence="2" id="KW-1185">Reference proteome</keyword>
<organism evidence="1 2">
    <name type="scientific">Papaver atlanticum</name>
    <dbReference type="NCBI Taxonomy" id="357466"/>
    <lineage>
        <taxon>Eukaryota</taxon>
        <taxon>Viridiplantae</taxon>
        <taxon>Streptophyta</taxon>
        <taxon>Embryophyta</taxon>
        <taxon>Tracheophyta</taxon>
        <taxon>Spermatophyta</taxon>
        <taxon>Magnoliopsida</taxon>
        <taxon>Ranunculales</taxon>
        <taxon>Papaveraceae</taxon>
        <taxon>Papaveroideae</taxon>
        <taxon>Papaver</taxon>
    </lineage>
</organism>
<accession>A0AAD4SSD0</accession>
<dbReference type="EMBL" id="JAJJMB010008951">
    <property type="protein sequence ID" value="KAI3918889.1"/>
    <property type="molecule type" value="Genomic_DNA"/>
</dbReference>
<evidence type="ECO:0008006" key="3">
    <source>
        <dbReference type="Google" id="ProtNLM"/>
    </source>
</evidence>
<dbReference type="InterPro" id="IPR016024">
    <property type="entry name" value="ARM-type_fold"/>
</dbReference>
<dbReference type="GO" id="GO:0006606">
    <property type="term" value="P:protein import into nucleus"/>
    <property type="evidence" value="ECO:0007669"/>
    <property type="project" value="TreeGrafter"/>
</dbReference>
<dbReference type="PANTHER" id="PTHR10997">
    <property type="entry name" value="IMPORTIN-7, 8, 11"/>
    <property type="match status" value="1"/>
</dbReference>
<dbReference type="InterPro" id="IPR011989">
    <property type="entry name" value="ARM-like"/>
</dbReference>
<protein>
    <recommendedName>
        <fullName evidence="3">Importin N-terminal domain-containing protein</fullName>
    </recommendedName>
</protein>